<dbReference type="eggNOG" id="COG4886">
    <property type="taxonomic scope" value="Bacteria"/>
</dbReference>
<dbReference type="GO" id="GO:0042421">
    <property type="term" value="P:norepinephrine biosynthetic process"/>
    <property type="evidence" value="ECO:0007669"/>
    <property type="project" value="TreeGrafter"/>
</dbReference>
<dbReference type="NCBIfam" id="TIGR04183">
    <property type="entry name" value="Por_Secre_tail"/>
    <property type="match status" value="1"/>
</dbReference>
<dbReference type="EMBL" id="JRHH01000003">
    <property type="protein sequence ID" value="KGD68231.1"/>
    <property type="molecule type" value="Genomic_DNA"/>
</dbReference>
<evidence type="ECO:0000256" key="1">
    <source>
        <dbReference type="ARBA" id="ARBA00022729"/>
    </source>
</evidence>
<evidence type="ECO:0000313" key="4">
    <source>
        <dbReference type="EMBL" id="KGD68231.1"/>
    </source>
</evidence>
<evidence type="ECO:0000259" key="3">
    <source>
        <dbReference type="PROSITE" id="PS50836"/>
    </source>
</evidence>
<dbReference type="CDD" id="cd09631">
    <property type="entry name" value="DOMON_DOH"/>
    <property type="match status" value="1"/>
</dbReference>
<feature type="chain" id="PRO_5001910470" description="DOMON domain-containing protein" evidence="2">
    <location>
        <begin position="19"/>
        <end position="259"/>
    </location>
</feature>
<sequence length="259" mass="27788">MKLKTTLLLTLLSLGAFAQTKSTGNIALSTNMAATLTLNNTTSTVTLTLSGPNDRWFALQFGSFTGGMQAGTDVVYWNNTTLVDARHIGIGSAPSVDAINNWTLVSNTNNSPASGQRTVVFTRPFNTGDANDYTFNYADANIDLAWARADTPTFAVTVYHGGANRGVLLNTATTLGVDKFSLNNAQIYPNPSNGDFNIKSETIITKVNVYSQTGAFVKTVEVENNADNAAINIKGLSTGVYLIELVNDTEKSWKKIIVN</sequence>
<dbReference type="STRING" id="1453498.LG45_08025"/>
<dbReference type="RefSeq" id="WP_035125908.1">
    <property type="nucleotide sequence ID" value="NZ_JRHH01000003.1"/>
</dbReference>
<reference evidence="4 5" key="1">
    <citation type="submission" date="2014-09" db="EMBL/GenBank/DDBJ databases">
        <title>Whole Genome Shotgun of Flavobacterium aquatile LMG 4008.</title>
        <authorList>
            <person name="Gale A.N."/>
            <person name="Pipes S.E."/>
            <person name="Newman J.D."/>
        </authorList>
    </citation>
    <scope>NUCLEOTIDE SEQUENCE [LARGE SCALE GENOMIC DNA]</scope>
    <source>
        <strain evidence="4 5">LMG 4008</strain>
    </source>
</reference>
<dbReference type="InterPro" id="IPR000945">
    <property type="entry name" value="DBH-like"/>
</dbReference>
<dbReference type="Pfam" id="PF18962">
    <property type="entry name" value="Por_Secre_tail"/>
    <property type="match status" value="1"/>
</dbReference>
<keyword evidence="1 2" id="KW-0732">Signal</keyword>
<dbReference type="AlphaFoldDB" id="A0A095SU93"/>
<dbReference type="GO" id="GO:0004500">
    <property type="term" value="F:dopamine beta-monooxygenase activity"/>
    <property type="evidence" value="ECO:0007669"/>
    <property type="project" value="InterPro"/>
</dbReference>
<dbReference type="PANTHER" id="PTHR10157:SF23">
    <property type="entry name" value="MOXD1 HOMOLOG 1"/>
    <property type="match status" value="1"/>
</dbReference>
<comment type="caution">
    <text evidence="4">The sequence shown here is derived from an EMBL/GenBank/DDBJ whole genome shotgun (WGS) entry which is preliminary data.</text>
</comment>
<evidence type="ECO:0000256" key="2">
    <source>
        <dbReference type="SAM" id="SignalP"/>
    </source>
</evidence>
<feature type="domain" description="DOMON" evidence="3">
    <location>
        <begin position="30"/>
        <end position="149"/>
    </location>
</feature>
<feature type="signal peptide" evidence="2">
    <location>
        <begin position="1"/>
        <end position="18"/>
    </location>
</feature>
<protein>
    <recommendedName>
        <fullName evidence="3">DOMON domain-containing protein</fullName>
    </recommendedName>
</protein>
<dbReference type="GO" id="GO:0030667">
    <property type="term" value="C:secretory granule membrane"/>
    <property type="evidence" value="ECO:0007669"/>
    <property type="project" value="TreeGrafter"/>
</dbReference>
<proteinExistence type="predicted"/>
<dbReference type="GO" id="GO:0005615">
    <property type="term" value="C:extracellular space"/>
    <property type="evidence" value="ECO:0007669"/>
    <property type="project" value="TreeGrafter"/>
</dbReference>
<dbReference type="InterPro" id="IPR045266">
    <property type="entry name" value="DOH_DOMON"/>
</dbReference>
<keyword evidence="5" id="KW-1185">Reference proteome</keyword>
<evidence type="ECO:0000313" key="5">
    <source>
        <dbReference type="Proteomes" id="UP000029554"/>
    </source>
</evidence>
<dbReference type="GO" id="GO:0042420">
    <property type="term" value="P:dopamine catabolic process"/>
    <property type="evidence" value="ECO:0007669"/>
    <property type="project" value="TreeGrafter"/>
</dbReference>
<dbReference type="InterPro" id="IPR026444">
    <property type="entry name" value="Secre_tail"/>
</dbReference>
<dbReference type="InterPro" id="IPR005018">
    <property type="entry name" value="DOMON_domain"/>
</dbReference>
<dbReference type="PROSITE" id="PS50836">
    <property type="entry name" value="DOMON"/>
    <property type="match status" value="1"/>
</dbReference>
<organism evidence="4 5">
    <name type="scientific">Flavobacterium aquatile LMG 4008 = ATCC 11947</name>
    <dbReference type="NCBI Taxonomy" id="1453498"/>
    <lineage>
        <taxon>Bacteria</taxon>
        <taxon>Pseudomonadati</taxon>
        <taxon>Bacteroidota</taxon>
        <taxon>Flavobacteriia</taxon>
        <taxon>Flavobacteriales</taxon>
        <taxon>Flavobacteriaceae</taxon>
        <taxon>Flavobacterium</taxon>
    </lineage>
</organism>
<dbReference type="GO" id="GO:0006589">
    <property type="term" value="P:octopamine biosynthetic process"/>
    <property type="evidence" value="ECO:0007669"/>
    <property type="project" value="TreeGrafter"/>
</dbReference>
<dbReference type="Proteomes" id="UP000029554">
    <property type="component" value="Unassembled WGS sequence"/>
</dbReference>
<gene>
    <name evidence="4" type="ORF">LG45_08025</name>
</gene>
<name>A0A095SU93_9FLAO</name>
<accession>A0A095SU93</accession>
<dbReference type="OrthoDB" id="667194at2"/>
<dbReference type="SMART" id="SM00664">
    <property type="entry name" value="DoH"/>
    <property type="match status" value="1"/>
</dbReference>
<dbReference type="PANTHER" id="PTHR10157">
    <property type="entry name" value="DOPAMINE BETA HYDROXYLASE RELATED"/>
    <property type="match status" value="1"/>
</dbReference>